<reference evidence="3" key="1">
    <citation type="journal article" date="2020" name="Mol. Plant Microbe">
        <title>Rhizobial microsymbionts of the narrowly endemic Oxytropis species growing in Kamchatka are characterized by significant genetic diversity and possess a set of genes that are associated with T3SS and T6SS secretion systems and can affect the development of symbiosis.</title>
        <authorList>
            <person name="Safronova V."/>
            <person name="Guro P."/>
            <person name="Sazanova A."/>
            <person name="Kuznetsova I."/>
            <person name="Belimov A."/>
            <person name="Yakubov V."/>
            <person name="Chirak E."/>
            <person name="Afonin A."/>
            <person name="Gogolev Y."/>
            <person name="Andronov E."/>
            <person name="Tikhonovich I."/>
        </authorList>
    </citation>
    <scope>NUCLEOTIDE SEQUENCE [LARGE SCALE GENOMIC DNA]</scope>
    <source>
        <strain evidence="3">583</strain>
    </source>
</reference>
<dbReference type="AlphaFoldDB" id="A0A7G6SLN8"/>
<evidence type="ECO:0000313" key="3">
    <source>
        <dbReference type="Proteomes" id="UP000515465"/>
    </source>
</evidence>
<proteinExistence type="predicted"/>
<feature type="region of interest" description="Disordered" evidence="1">
    <location>
        <begin position="63"/>
        <end position="83"/>
    </location>
</feature>
<organism evidence="2 3">
    <name type="scientific">Mesorhizobium huakuii</name>
    <dbReference type="NCBI Taxonomy" id="28104"/>
    <lineage>
        <taxon>Bacteria</taxon>
        <taxon>Pseudomonadati</taxon>
        <taxon>Pseudomonadota</taxon>
        <taxon>Alphaproteobacteria</taxon>
        <taxon>Hyphomicrobiales</taxon>
        <taxon>Phyllobacteriaceae</taxon>
        <taxon>Mesorhizobium</taxon>
    </lineage>
</organism>
<dbReference type="Proteomes" id="UP000515465">
    <property type="component" value="Chromosome"/>
</dbReference>
<dbReference type="EMBL" id="CP050296">
    <property type="protein sequence ID" value="QND55420.1"/>
    <property type="molecule type" value="Genomic_DNA"/>
</dbReference>
<feature type="compositionally biased region" description="Polar residues" evidence="1">
    <location>
        <begin position="16"/>
        <end position="26"/>
    </location>
</feature>
<dbReference type="RefSeq" id="WP_183460762.1">
    <property type="nucleotide sequence ID" value="NZ_CP050296.1"/>
</dbReference>
<feature type="region of interest" description="Disordered" evidence="1">
    <location>
        <begin position="1"/>
        <end position="33"/>
    </location>
</feature>
<sequence length="83" mass="9078">MNTNVIPFPTRPVARSASTARPSVGTTRGLAGKAGFTMPPTRLVCVWRRGTVSGRLECRWTQEQKPVSEEGVSRRTVLPQRAA</sequence>
<name>A0A7G6SLN8_9HYPH</name>
<protein>
    <submittedName>
        <fullName evidence="2">Uncharacterized protein</fullName>
    </submittedName>
</protein>
<feature type="compositionally biased region" description="Basic and acidic residues" evidence="1">
    <location>
        <begin position="63"/>
        <end position="73"/>
    </location>
</feature>
<gene>
    <name evidence="2" type="ORF">HB778_01050</name>
</gene>
<evidence type="ECO:0000256" key="1">
    <source>
        <dbReference type="SAM" id="MobiDB-lite"/>
    </source>
</evidence>
<evidence type="ECO:0000313" key="2">
    <source>
        <dbReference type="EMBL" id="QND55420.1"/>
    </source>
</evidence>
<accession>A0A7G6SLN8</accession>